<feature type="domain" description="PAS" evidence="7">
    <location>
        <begin position="140"/>
        <end position="184"/>
    </location>
</feature>
<comment type="catalytic activity">
    <reaction evidence="1">
        <text>ATP + protein L-histidine = ADP + protein N-phospho-L-histidine.</text>
        <dbReference type="EC" id="2.7.13.3"/>
    </reaction>
</comment>
<dbReference type="Pfam" id="PF08448">
    <property type="entry name" value="PAS_4"/>
    <property type="match status" value="1"/>
</dbReference>
<dbReference type="InterPro" id="IPR036097">
    <property type="entry name" value="HisK_dim/P_sf"/>
</dbReference>
<dbReference type="NCBIfam" id="TIGR00229">
    <property type="entry name" value="sensory_box"/>
    <property type="match status" value="1"/>
</dbReference>
<dbReference type="AlphaFoldDB" id="A0A4R9FM78"/>
<dbReference type="InterPro" id="IPR000014">
    <property type="entry name" value="PAS"/>
</dbReference>
<dbReference type="OrthoDB" id="344048at2"/>
<dbReference type="CDD" id="cd00130">
    <property type="entry name" value="PAS"/>
    <property type="match status" value="2"/>
</dbReference>
<dbReference type="EC" id="2.7.13.3" evidence="2"/>
<evidence type="ECO:0000256" key="5">
    <source>
        <dbReference type="ARBA" id="ARBA00022777"/>
    </source>
</evidence>
<dbReference type="GO" id="GO:0006355">
    <property type="term" value="P:regulation of DNA-templated transcription"/>
    <property type="evidence" value="ECO:0007669"/>
    <property type="project" value="InterPro"/>
</dbReference>
<evidence type="ECO:0000259" key="7">
    <source>
        <dbReference type="PROSITE" id="PS50112"/>
    </source>
</evidence>
<dbReference type="PANTHER" id="PTHR43304">
    <property type="entry name" value="PHYTOCHROME-LIKE PROTEIN CPH1"/>
    <property type="match status" value="1"/>
</dbReference>
<feature type="domain" description="Histidine kinase" evidence="6">
    <location>
        <begin position="286"/>
        <end position="498"/>
    </location>
</feature>
<dbReference type="Proteomes" id="UP000297453">
    <property type="component" value="Unassembled WGS sequence"/>
</dbReference>
<dbReference type="PRINTS" id="PR00344">
    <property type="entry name" value="BCTRLSENSOR"/>
</dbReference>
<accession>A0A4R9FM78</accession>
<dbReference type="Gene3D" id="3.30.565.10">
    <property type="entry name" value="Histidine kinase-like ATPase, C-terminal domain"/>
    <property type="match status" value="1"/>
</dbReference>
<evidence type="ECO:0000313" key="9">
    <source>
        <dbReference type="Proteomes" id="UP000297453"/>
    </source>
</evidence>
<evidence type="ECO:0000259" key="6">
    <source>
        <dbReference type="PROSITE" id="PS50109"/>
    </source>
</evidence>
<evidence type="ECO:0000256" key="1">
    <source>
        <dbReference type="ARBA" id="ARBA00000085"/>
    </source>
</evidence>
<dbReference type="InterPro" id="IPR035965">
    <property type="entry name" value="PAS-like_dom_sf"/>
</dbReference>
<dbReference type="Gene3D" id="1.10.287.130">
    <property type="match status" value="1"/>
</dbReference>
<dbReference type="SUPFAM" id="SSF55874">
    <property type="entry name" value="ATPase domain of HSP90 chaperone/DNA topoisomerase II/histidine kinase"/>
    <property type="match status" value="1"/>
</dbReference>
<sequence>MIAETENDQEYSDNRELASLSLEVANKTPAMLAYWDKNQICKFANEAYYYWFGKSGQDMIGISMKELLGPIYPLNLPYIEGVLAGERQVFEREIPLPSGEIVHTLVTYIPDFVQGEVNGFFVHSADVSPVKKLELDLKRSESKFKSLLEGTPHAVLVANWLGEILLVNNETARQFHYTKEELIGMKLSSLIPEFHKLVFFQQRNCNLSPEQKANLIENVVKPVGIRSDGSKFPIEATLSDVSEFEEGAVYLLVKDITWKKEKDEELRRSLDVISEQNDRLSNFTHIVSHNLRTHSGNIESVLGFLEEAESQEEKEELIQYLKKSSQGLSETIDHLNTVVSIRTNPNIQKVRIDLNSAVAKTIQILRREIESSEAEISVSIPQGLEISHVPAYMDSILLNLISNAIKYRDDIRKPNIKIRAYEVGSEIILRVKDNGKGIDLKKHGSKLFGMYKTFHGNKDAHGVGLFITRNQIESLGGKIEVESKEGVGTRFTVRFLAD</sequence>
<dbReference type="InterPro" id="IPR005467">
    <property type="entry name" value="His_kinase_dom"/>
</dbReference>
<dbReference type="EMBL" id="RQEP01000019">
    <property type="protein sequence ID" value="TGJ99462.1"/>
    <property type="molecule type" value="Genomic_DNA"/>
</dbReference>
<keyword evidence="5" id="KW-0418">Kinase</keyword>
<proteinExistence type="predicted"/>
<dbReference type="InterPro" id="IPR013656">
    <property type="entry name" value="PAS_4"/>
</dbReference>
<name>A0A4R9FM78_9LEPT</name>
<keyword evidence="9" id="KW-1185">Reference proteome</keyword>
<evidence type="ECO:0000256" key="2">
    <source>
        <dbReference type="ARBA" id="ARBA00012438"/>
    </source>
</evidence>
<organism evidence="8 9">
    <name type="scientific">Leptospira semungkisensis</name>
    <dbReference type="NCBI Taxonomy" id="2484985"/>
    <lineage>
        <taxon>Bacteria</taxon>
        <taxon>Pseudomonadati</taxon>
        <taxon>Spirochaetota</taxon>
        <taxon>Spirochaetia</taxon>
        <taxon>Leptospirales</taxon>
        <taxon>Leptospiraceae</taxon>
        <taxon>Leptospira</taxon>
    </lineage>
</organism>
<gene>
    <name evidence="8" type="ORF">EHO59_16530</name>
</gene>
<dbReference type="PROSITE" id="PS50112">
    <property type="entry name" value="PAS"/>
    <property type="match status" value="1"/>
</dbReference>
<dbReference type="InterPro" id="IPR013767">
    <property type="entry name" value="PAS_fold"/>
</dbReference>
<dbReference type="InterPro" id="IPR036890">
    <property type="entry name" value="HATPase_C_sf"/>
</dbReference>
<dbReference type="GO" id="GO:0000155">
    <property type="term" value="F:phosphorelay sensor kinase activity"/>
    <property type="evidence" value="ECO:0007669"/>
    <property type="project" value="InterPro"/>
</dbReference>
<dbReference type="SUPFAM" id="SSF55785">
    <property type="entry name" value="PYP-like sensor domain (PAS domain)"/>
    <property type="match status" value="2"/>
</dbReference>
<dbReference type="Pfam" id="PF00989">
    <property type="entry name" value="PAS"/>
    <property type="match status" value="1"/>
</dbReference>
<keyword evidence="3" id="KW-0597">Phosphoprotein</keyword>
<protein>
    <recommendedName>
        <fullName evidence="2">histidine kinase</fullName>
        <ecNumber evidence="2">2.7.13.3</ecNumber>
    </recommendedName>
</protein>
<dbReference type="PROSITE" id="PS50109">
    <property type="entry name" value="HIS_KIN"/>
    <property type="match status" value="1"/>
</dbReference>
<dbReference type="SMART" id="SM00387">
    <property type="entry name" value="HATPase_c"/>
    <property type="match status" value="1"/>
</dbReference>
<dbReference type="InterPro" id="IPR004358">
    <property type="entry name" value="Sig_transdc_His_kin-like_C"/>
</dbReference>
<dbReference type="PANTHER" id="PTHR43304:SF1">
    <property type="entry name" value="PAC DOMAIN-CONTAINING PROTEIN"/>
    <property type="match status" value="1"/>
</dbReference>
<evidence type="ECO:0000256" key="4">
    <source>
        <dbReference type="ARBA" id="ARBA00022679"/>
    </source>
</evidence>
<keyword evidence="4" id="KW-0808">Transferase</keyword>
<evidence type="ECO:0000313" key="8">
    <source>
        <dbReference type="EMBL" id="TGJ99462.1"/>
    </source>
</evidence>
<dbReference type="InterPro" id="IPR003594">
    <property type="entry name" value="HATPase_dom"/>
</dbReference>
<evidence type="ECO:0000256" key="3">
    <source>
        <dbReference type="ARBA" id="ARBA00022553"/>
    </source>
</evidence>
<dbReference type="InterPro" id="IPR052162">
    <property type="entry name" value="Sensor_kinase/Photoreceptor"/>
</dbReference>
<dbReference type="Pfam" id="PF02518">
    <property type="entry name" value="HATPase_c"/>
    <property type="match status" value="1"/>
</dbReference>
<reference evidence="8" key="1">
    <citation type="journal article" date="2019" name="PLoS Negl. Trop. Dis.">
        <title>Revisiting the worldwide diversity of Leptospira species in the environment.</title>
        <authorList>
            <person name="Vincent A.T."/>
            <person name="Schiettekatte O."/>
            <person name="Bourhy P."/>
            <person name="Veyrier F.J."/>
            <person name="Picardeau M."/>
        </authorList>
    </citation>
    <scope>NUCLEOTIDE SEQUENCE [LARGE SCALE GENOMIC DNA]</scope>
    <source>
        <strain evidence="8">SSS9</strain>
    </source>
</reference>
<dbReference type="SUPFAM" id="SSF47384">
    <property type="entry name" value="Homodimeric domain of signal transducing histidine kinase"/>
    <property type="match status" value="1"/>
</dbReference>
<dbReference type="SMART" id="SM00091">
    <property type="entry name" value="PAS"/>
    <property type="match status" value="2"/>
</dbReference>
<comment type="caution">
    <text evidence="8">The sequence shown here is derived from an EMBL/GenBank/DDBJ whole genome shotgun (WGS) entry which is preliminary data.</text>
</comment>
<dbReference type="Gene3D" id="3.30.450.20">
    <property type="entry name" value="PAS domain"/>
    <property type="match status" value="2"/>
</dbReference>
<dbReference type="RefSeq" id="WP_135589555.1">
    <property type="nucleotide sequence ID" value="NZ_RQEP01000019.1"/>
</dbReference>